<evidence type="ECO:0000256" key="2">
    <source>
        <dbReference type="ARBA" id="ARBA00012438"/>
    </source>
</evidence>
<evidence type="ECO:0000256" key="3">
    <source>
        <dbReference type="ARBA" id="ARBA00022679"/>
    </source>
</evidence>
<comment type="catalytic activity">
    <reaction evidence="1">
        <text>ATP + protein L-histidine = ADP + protein N-phospho-L-histidine.</text>
        <dbReference type="EC" id="2.7.13.3"/>
    </reaction>
</comment>
<feature type="domain" description="Histidine kinase" evidence="8">
    <location>
        <begin position="404"/>
        <end position="526"/>
    </location>
</feature>
<organism evidence="11 12">
    <name type="scientific">Halorhabdus tiamatea SARL4B</name>
    <dbReference type="NCBI Taxonomy" id="1033806"/>
    <lineage>
        <taxon>Archaea</taxon>
        <taxon>Methanobacteriati</taxon>
        <taxon>Methanobacteriota</taxon>
        <taxon>Stenosarchaea group</taxon>
        <taxon>Halobacteria</taxon>
        <taxon>Halobacteriales</taxon>
        <taxon>Haloarculaceae</taxon>
        <taxon>Halorhabdus</taxon>
    </lineage>
</organism>
<dbReference type="PROSITE" id="PS50110">
    <property type="entry name" value="RESPONSE_REGULATORY"/>
    <property type="match status" value="1"/>
</dbReference>
<feature type="domain" description="PAS" evidence="10">
    <location>
        <begin position="107"/>
        <end position="180"/>
    </location>
</feature>
<keyword evidence="5" id="KW-0902">Two-component regulatory system</keyword>
<evidence type="ECO:0000256" key="7">
    <source>
        <dbReference type="SAM" id="MobiDB-lite"/>
    </source>
</evidence>
<evidence type="ECO:0000256" key="6">
    <source>
        <dbReference type="PROSITE-ProRule" id="PRU00169"/>
    </source>
</evidence>
<evidence type="ECO:0000259" key="8">
    <source>
        <dbReference type="PROSITE" id="PS50109"/>
    </source>
</evidence>
<dbReference type="Gene3D" id="3.30.450.40">
    <property type="match status" value="1"/>
</dbReference>
<feature type="region of interest" description="Disordered" evidence="7">
    <location>
        <begin position="91"/>
        <end position="115"/>
    </location>
</feature>
<dbReference type="Gene3D" id="3.30.450.20">
    <property type="entry name" value="PAS domain"/>
    <property type="match status" value="1"/>
</dbReference>
<dbReference type="InterPro" id="IPR013656">
    <property type="entry name" value="PAS_4"/>
</dbReference>
<dbReference type="GO" id="GO:0000155">
    <property type="term" value="F:phosphorelay sensor kinase activity"/>
    <property type="evidence" value="ECO:0007669"/>
    <property type="project" value="InterPro"/>
</dbReference>
<dbReference type="Gene3D" id="3.40.50.2300">
    <property type="match status" value="1"/>
</dbReference>
<dbReference type="HOGENOM" id="CLU_000445_114_58_2"/>
<keyword evidence="4 11" id="KW-0418">Kinase</keyword>
<dbReference type="Proteomes" id="UP000015381">
    <property type="component" value="Chromosome I"/>
</dbReference>
<sequence>METTNPHEGIEYIEAEAIDCVVSAYELPDMDGIEFLDTVRETYPELPFVLFAGDGSAATARNAFLAGATDYLQKEALRDTSTSLSDRIMDAIDRGDRTGRRSQRSHERDHRTALFDNSPDPIIEIEFDGETPIITDVNAAFEETFGFDTADTVGQPVREVVVPEAEGAEHERLKRQVFERNSVETDVRRETTRGIREFHLRVMPIDIGDVSDGAYAWYTDITERTERERVLGELHDVTRKFARASSSEEIATLAVEAGRDILKLPYTHFYKLTDNGQKLTPMAATPEMDDRFGDLPSFDRGDGLLWKARAAGTIQRYDDVQAEDDLASNLPIRGAIIAPVGDFGVLGSASPVPAEFNAFDRELASILITQMEAALEAVQRRESLRVHEQELERQNERLDEFASVVAHDLRNPLNVATGRVELVQAESDSDHLDVIDRALDRMDALIDQTLTLAQSGQVIGETESVDLSTLSEQCWRNVETTDATLRTENAPVIDADPERLQHLFENLYRNAIEHGSDDVTVRVMRL</sequence>
<evidence type="ECO:0000256" key="5">
    <source>
        <dbReference type="ARBA" id="ARBA00023012"/>
    </source>
</evidence>
<evidence type="ECO:0000259" key="10">
    <source>
        <dbReference type="PROSITE" id="PS50112"/>
    </source>
</evidence>
<dbReference type="SUPFAM" id="SSF55874">
    <property type="entry name" value="ATPase domain of HSP90 chaperone/DNA topoisomerase II/histidine kinase"/>
    <property type="match status" value="1"/>
</dbReference>
<dbReference type="SUPFAM" id="SSF55785">
    <property type="entry name" value="PYP-like sensor domain (PAS domain)"/>
    <property type="match status" value="1"/>
</dbReference>
<dbReference type="InterPro" id="IPR000014">
    <property type="entry name" value="PAS"/>
</dbReference>
<feature type="domain" description="Response regulatory" evidence="9">
    <location>
        <begin position="1"/>
        <end position="89"/>
    </location>
</feature>
<reference evidence="11 12" key="1">
    <citation type="journal article" date="2014" name="Environ. Microbiol.">
        <title>Halorhabdus tiamatea: proteogenomics and glycosidase activity measurements identify the first cultivated euryarchaeon from a deep-sea anoxic brine lake as potential polysaccharide degrader.</title>
        <authorList>
            <person name="Werner J."/>
            <person name="Ferrer M."/>
            <person name="Michel G."/>
            <person name="Mann A.J."/>
            <person name="Huang S."/>
            <person name="Juarez S."/>
            <person name="Ciordia S."/>
            <person name="Albar J.P."/>
            <person name="Alcaide M."/>
            <person name="La Cono V."/>
            <person name="Yakimov M.M."/>
            <person name="Antunes A."/>
            <person name="Taborda M."/>
            <person name="Da Costa M.S."/>
            <person name="Amann R.I."/>
            <person name="Gloeckner F.O."/>
            <person name="Golyshina O.V."/>
            <person name="Golyshin P.N."/>
            <person name="Teeling H."/>
        </authorList>
    </citation>
    <scope>NUCLEOTIDE SEQUENCE [LARGE SCALE GENOMIC DNA]</scope>
    <source>
        <strain evidence="12">SARL4B</strain>
    </source>
</reference>
<dbReference type="InterPro" id="IPR003018">
    <property type="entry name" value="GAF"/>
</dbReference>
<dbReference type="Gene3D" id="1.10.287.130">
    <property type="match status" value="1"/>
</dbReference>
<dbReference type="AlphaFoldDB" id="S6D721"/>
<dbReference type="NCBIfam" id="TIGR00229">
    <property type="entry name" value="sensory_box"/>
    <property type="match status" value="1"/>
</dbReference>
<feature type="compositionally biased region" description="Basic and acidic residues" evidence="7">
    <location>
        <begin position="91"/>
        <end position="113"/>
    </location>
</feature>
<evidence type="ECO:0000313" key="11">
    <source>
        <dbReference type="EMBL" id="CCQ32261.1"/>
    </source>
</evidence>
<dbReference type="InterPro" id="IPR036097">
    <property type="entry name" value="HisK_dim/P_sf"/>
</dbReference>
<dbReference type="SUPFAM" id="SSF47384">
    <property type="entry name" value="Homodimeric domain of signal transducing histidine kinase"/>
    <property type="match status" value="1"/>
</dbReference>
<dbReference type="KEGG" id="hti:HTIA_0110"/>
<evidence type="ECO:0000256" key="4">
    <source>
        <dbReference type="ARBA" id="ARBA00022777"/>
    </source>
</evidence>
<dbReference type="InterPro" id="IPR036890">
    <property type="entry name" value="HATPase_C_sf"/>
</dbReference>
<dbReference type="EC" id="2.7.13.3" evidence="2"/>
<dbReference type="SUPFAM" id="SSF52172">
    <property type="entry name" value="CheY-like"/>
    <property type="match status" value="1"/>
</dbReference>
<dbReference type="Gene3D" id="3.30.565.10">
    <property type="entry name" value="Histidine kinase-like ATPase, C-terminal domain"/>
    <property type="match status" value="1"/>
</dbReference>
<dbReference type="Pfam" id="PF13185">
    <property type="entry name" value="GAF_2"/>
    <property type="match status" value="1"/>
</dbReference>
<dbReference type="Pfam" id="PF00072">
    <property type="entry name" value="Response_reg"/>
    <property type="match status" value="1"/>
</dbReference>
<evidence type="ECO:0000256" key="1">
    <source>
        <dbReference type="ARBA" id="ARBA00000085"/>
    </source>
</evidence>
<dbReference type="InterPro" id="IPR005467">
    <property type="entry name" value="His_kinase_dom"/>
</dbReference>
<dbReference type="CDD" id="cd00156">
    <property type="entry name" value="REC"/>
    <property type="match status" value="1"/>
</dbReference>
<keyword evidence="3" id="KW-0808">Transferase</keyword>
<dbReference type="Pfam" id="PF00512">
    <property type="entry name" value="HisKA"/>
    <property type="match status" value="1"/>
</dbReference>
<dbReference type="SMART" id="SM00091">
    <property type="entry name" value="PAS"/>
    <property type="match status" value="1"/>
</dbReference>
<dbReference type="PATRIC" id="fig|1033806.12.peg.107"/>
<dbReference type="Pfam" id="PF08448">
    <property type="entry name" value="PAS_4"/>
    <property type="match status" value="1"/>
</dbReference>
<dbReference type="InterPro" id="IPR035965">
    <property type="entry name" value="PAS-like_dom_sf"/>
</dbReference>
<dbReference type="PROSITE" id="PS50109">
    <property type="entry name" value="HIS_KIN"/>
    <property type="match status" value="1"/>
</dbReference>
<dbReference type="SMART" id="SM00388">
    <property type="entry name" value="HisKA"/>
    <property type="match status" value="1"/>
</dbReference>
<dbReference type="CDD" id="cd00130">
    <property type="entry name" value="PAS"/>
    <property type="match status" value="1"/>
</dbReference>
<proteinExistence type="predicted"/>
<dbReference type="EMBL" id="HF571520">
    <property type="protein sequence ID" value="CCQ32261.1"/>
    <property type="molecule type" value="Genomic_DNA"/>
</dbReference>
<dbReference type="CDD" id="cd00082">
    <property type="entry name" value="HisKA"/>
    <property type="match status" value="1"/>
</dbReference>
<comment type="caution">
    <text evidence="6">Lacks conserved residue(s) required for the propagation of feature annotation.</text>
</comment>
<dbReference type="InterPro" id="IPR001789">
    <property type="entry name" value="Sig_transdc_resp-reg_receiver"/>
</dbReference>
<dbReference type="InterPro" id="IPR050736">
    <property type="entry name" value="Sensor_HK_Regulatory"/>
</dbReference>
<name>S6D721_9EURY</name>
<dbReference type="PANTHER" id="PTHR43711">
    <property type="entry name" value="TWO-COMPONENT HISTIDINE KINASE"/>
    <property type="match status" value="1"/>
</dbReference>
<evidence type="ECO:0000313" key="12">
    <source>
        <dbReference type="Proteomes" id="UP000015381"/>
    </source>
</evidence>
<dbReference type="PANTHER" id="PTHR43711:SF1">
    <property type="entry name" value="HISTIDINE KINASE 1"/>
    <property type="match status" value="1"/>
</dbReference>
<dbReference type="InterPro" id="IPR029016">
    <property type="entry name" value="GAF-like_dom_sf"/>
</dbReference>
<dbReference type="InterPro" id="IPR011006">
    <property type="entry name" value="CheY-like_superfamily"/>
</dbReference>
<dbReference type="PROSITE" id="PS50112">
    <property type="entry name" value="PAS"/>
    <property type="match status" value="1"/>
</dbReference>
<evidence type="ECO:0000259" key="9">
    <source>
        <dbReference type="PROSITE" id="PS50110"/>
    </source>
</evidence>
<dbReference type="InterPro" id="IPR003661">
    <property type="entry name" value="HisK_dim/P_dom"/>
</dbReference>
<protein>
    <recommendedName>
        <fullName evidence="2">histidine kinase</fullName>
        <ecNumber evidence="2">2.7.13.3</ecNumber>
    </recommendedName>
</protein>
<keyword evidence="12" id="KW-1185">Reference proteome</keyword>
<dbReference type="OrthoDB" id="8127at2157"/>
<dbReference type="SUPFAM" id="SSF55781">
    <property type="entry name" value="GAF domain-like"/>
    <property type="match status" value="1"/>
</dbReference>
<gene>
    <name evidence="11" type="ORF">HTIA_0110</name>
</gene>
<accession>S6D721</accession>